<dbReference type="Proteomes" id="UP001165679">
    <property type="component" value="Unassembled WGS sequence"/>
</dbReference>
<comment type="caution">
    <text evidence="1">The sequence shown here is derived from an EMBL/GenBank/DDBJ whole genome shotgun (WGS) entry which is preliminary data.</text>
</comment>
<name>A0AA41YR99_9PROT</name>
<dbReference type="EMBL" id="JAPDNT010000002">
    <property type="protein sequence ID" value="MCW3474057.1"/>
    <property type="molecule type" value="Genomic_DNA"/>
</dbReference>
<reference evidence="1" key="1">
    <citation type="submission" date="2022-09" db="EMBL/GenBank/DDBJ databases">
        <title>Rhodovastum sp. nov. RN2-1 isolated from soil in Seongnam, South Korea.</title>
        <authorList>
            <person name="Le N.T."/>
        </authorList>
    </citation>
    <scope>NUCLEOTIDE SEQUENCE</scope>
    <source>
        <strain evidence="1">RN2-1</strain>
    </source>
</reference>
<gene>
    <name evidence="1" type="ORF">OL599_05650</name>
</gene>
<evidence type="ECO:0000313" key="2">
    <source>
        <dbReference type="Proteomes" id="UP001165679"/>
    </source>
</evidence>
<protein>
    <submittedName>
        <fullName evidence="1">DUF2161 family putative PD-(D/E)XK-type phosphodiesterase</fullName>
    </submittedName>
</protein>
<accession>A0AA41YR99</accession>
<reference evidence="1" key="2">
    <citation type="submission" date="2022-10" db="EMBL/GenBank/DDBJ databases">
        <authorList>
            <person name="Trinh H.N."/>
        </authorList>
    </citation>
    <scope>NUCLEOTIDE SEQUENCE</scope>
    <source>
        <strain evidence="1">RN2-1</strain>
    </source>
</reference>
<proteinExistence type="predicted"/>
<sequence>MEVSLYRPVKAFLERLGFAVKGELRGCDVVAVRDGEPPLVVIAELKLGFSLELLLQAVDRMQTADEVWLAVPATRRGRDRDRRAHRLCRLLGIGLLAVNAARDNVEILVEPAPYRPRTNRRKRGLLLREFTRRRGDPAQGGSTRRPIMTAYRQQALACAVALQDGPKRPRDLRPIAPEAPKILLRNVYGWFERVQYGVYSLGPLGQDALKTWAAHIRGDADELPGPDRRNRA</sequence>
<evidence type="ECO:0000313" key="1">
    <source>
        <dbReference type="EMBL" id="MCW3474057.1"/>
    </source>
</evidence>
<dbReference type="RefSeq" id="WP_264712676.1">
    <property type="nucleotide sequence ID" value="NZ_JAPDNT010000002.1"/>
</dbReference>
<dbReference type="InterPro" id="IPR018679">
    <property type="entry name" value="DUF2161"/>
</dbReference>
<keyword evidence="2" id="KW-1185">Reference proteome</keyword>
<dbReference type="Pfam" id="PF09929">
    <property type="entry name" value="DUF2161"/>
    <property type="match status" value="1"/>
</dbReference>
<organism evidence="1 2">
    <name type="scientific">Limobrevibacterium gyesilva</name>
    <dbReference type="NCBI Taxonomy" id="2991712"/>
    <lineage>
        <taxon>Bacteria</taxon>
        <taxon>Pseudomonadati</taxon>
        <taxon>Pseudomonadota</taxon>
        <taxon>Alphaproteobacteria</taxon>
        <taxon>Acetobacterales</taxon>
        <taxon>Acetobacteraceae</taxon>
        <taxon>Limobrevibacterium</taxon>
    </lineage>
</organism>
<dbReference type="AlphaFoldDB" id="A0AA41YR99"/>